<dbReference type="EMBL" id="JBANRG010000109">
    <property type="protein sequence ID" value="KAK7435289.1"/>
    <property type="molecule type" value="Genomic_DNA"/>
</dbReference>
<proteinExistence type="predicted"/>
<keyword evidence="4" id="KW-1185">Reference proteome</keyword>
<reference evidence="3 4" key="1">
    <citation type="submission" date="2024-01" db="EMBL/GenBank/DDBJ databases">
        <title>A draft genome for the cacao thread blight pathogen Marasmiellus scandens.</title>
        <authorList>
            <person name="Baruah I.K."/>
            <person name="Leung J."/>
            <person name="Bukari Y."/>
            <person name="Amoako-Attah I."/>
            <person name="Meinhardt L.W."/>
            <person name="Bailey B.A."/>
            <person name="Cohen S.P."/>
        </authorList>
    </citation>
    <scope>NUCLEOTIDE SEQUENCE [LARGE SCALE GENOMIC DNA]</scope>
    <source>
        <strain evidence="3 4">GH-19</strain>
    </source>
</reference>
<comment type="caution">
    <text evidence="3">The sequence shown here is derived from an EMBL/GenBank/DDBJ whole genome shotgun (WGS) entry which is preliminary data.</text>
</comment>
<feature type="region of interest" description="Disordered" evidence="1">
    <location>
        <begin position="25"/>
        <end position="47"/>
    </location>
</feature>
<sequence>MWSRKGRARASASSGIQKVSLSSVFNSGSSKPVVQADSLTSDGRRVKRSQIAVEEPPSPVKRLRQAPRLQDDQLIDQYAFGDAYETIFSKIYDDDDLAAAVAEKTSNVVVVEEVKSSRRYLSSDQPLKEWTPYRDEYLSELLRLEGRGDVSRDRCPLCRHECDDDDDEEAPVYRCMDCFGQDLICRSCCILRHQWNPLHIIEKWNGFFFDQVSLRELGLIVYLGPHKPGDICNQPRIINYFTVIHVNGLHDIRVAYCNCDKFRAGEWRQQLLRRCWFPATHTDPRTCATFDVLNHFHVMTLQGKVTTYDYYNGLEKLRNNAILKKLKDRYKPFSRMIRQWRHLKMLKCAGRGNDASRPVEETKSGELGLDCIACPRVGVNLPENWWDASPEERQVQIWFDYIDQR</sequence>
<feature type="domain" description="CxC2-like cysteine cluster KDZ transposase-associated" evidence="2">
    <location>
        <begin position="214"/>
        <end position="320"/>
    </location>
</feature>
<evidence type="ECO:0000313" key="3">
    <source>
        <dbReference type="EMBL" id="KAK7435289.1"/>
    </source>
</evidence>
<dbReference type="Pfam" id="PF18803">
    <property type="entry name" value="CxC2"/>
    <property type="match status" value="1"/>
</dbReference>
<evidence type="ECO:0000259" key="2">
    <source>
        <dbReference type="Pfam" id="PF18803"/>
    </source>
</evidence>
<evidence type="ECO:0000313" key="4">
    <source>
        <dbReference type="Proteomes" id="UP001498398"/>
    </source>
</evidence>
<dbReference type="Proteomes" id="UP001498398">
    <property type="component" value="Unassembled WGS sequence"/>
</dbReference>
<gene>
    <name evidence="3" type="ORF">VKT23_019734</name>
</gene>
<organism evidence="3 4">
    <name type="scientific">Marasmiellus scandens</name>
    <dbReference type="NCBI Taxonomy" id="2682957"/>
    <lineage>
        <taxon>Eukaryota</taxon>
        <taxon>Fungi</taxon>
        <taxon>Dikarya</taxon>
        <taxon>Basidiomycota</taxon>
        <taxon>Agaricomycotina</taxon>
        <taxon>Agaricomycetes</taxon>
        <taxon>Agaricomycetidae</taxon>
        <taxon>Agaricales</taxon>
        <taxon>Marasmiineae</taxon>
        <taxon>Omphalotaceae</taxon>
        <taxon>Marasmiellus</taxon>
    </lineage>
</organism>
<protein>
    <recommendedName>
        <fullName evidence="2">CxC2-like cysteine cluster KDZ transposase-associated domain-containing protein</fullName>
    </recommendedName>
</protein>
<name>A0ABR1IKK1_9AGAR</name>
<evidence type="ECO:0000256" key="1">
    <source>
        <dbReference type="SAM" id="MobiDB-lite"/>
    </source>
</evidence>
<dbReference type="InterPro" id="IPR041457">
    <property type="entry name" value="CxC2_KDZ-assoc"/>
</dbReference>
<accession>A0ABR1IKK1</accession>